<name>A0A0B7IPU0_9FLAO</name>
<dbReference type="EMBL" id="CDOL01000254">
    <property type="protein sequence ID" value="CEN53906.1"/>
    <property type="molecule type" value="Genomic_DNA"/>
</dbReference>
<dbReference type="OrthoDB" id="9895795at2"/>
<gene>
    <name evidence="1" type="ORF">CCAND93_630003</name>
</gene>
<protein>
    <recommendedName>
        <fullName evidence="3">DNA-binding protein</fullName>
    </recommendedName>
</protein>
<evidence type="ECO:0000313" key="1">
    <source>
        <dbReference type="EMBL" id="CEN53906.1"/>
    </source>
</evidence>
<accession>A0A0B7IPU0</accession>
<sequence length="53" mass="6382">MNELTIISIKDIMRILKCGKYTATKIRKDICEEYAIDFKRITYGHLKRYLKLE</sequence>
<proteinExistence type="predicted"/>
<evidence type="ECO:0000313" key="2">
    <source>
        <dbReference type="Proteomes" id="UP000038200"/>
    </source>
</evidence>
<dbReference type="Proteomes" id="UP000038200">
    <property type="component" value="Unassembled WGS sequence"/>
</dbReference>
<organism evidence="1 2">
    <name type="scientific">Capnocytophaga canis</name>
    <dbReference type="NCBI Taxonomy" id="1848903"/>
    <lineage>
        <taxon>Bacteria</taxon>
        <taxon>Pseudomonadati</taxon>
        <taxon>Bacteroidota</taxon>
        <taxon>Flavobacteriia</taxon>
        <taxon>Flavobacteriales</taxon>
        <taxon>Flavobacteriaceae</taxon>
        <taxon>Capnocytophaga</taxon>
    </lineage>
</organism>
<dbReference type="AlphaFoldDB" id="A0A0B7IPU0"/>
<evidence type="ECO:0008006" key="3">
    <source>
        <dbReference type="Google" id="ProtNLM"/>
    </source>
</evidence>
<reference evidence="1 2" key="1">
    <citation type="submission" date="2015-01" db="EMBL/GenBank/DDBJ databases">
        <authorList>
            <person name="Xiang T."/>
            <person name="Song Y."/>
            <person name="Huang L."/>
            <person name="Wang B."/>
            <person name="Wu P."/>
        </authorList>
    </citation>
    <scope>NUCLEOTIDE SEQUENCE [LARGE SCALE GENOMIC DNA]</scope>
    <source>
        <strain evidence="1 2">CcD93</strain>
    </source>
</reference>
<dbReference type="RefSeq" id="WP_156127663.1">
    <property type="nucleotide sequence ID" value="NZ_CDOL01000254.1"/>
</dbReference>